<accession>A0A140GRE5</accession>
<dbReference type="OrthoDB" id="9761456at2"/>
<dbReference type="AlphaFoldDB" id="A0A140GRE5"/>
<geneLocation type="plasmid" evidence="1 2">
    <name>pJFP838A</name>
</geneLocation>
<dbReference type="PATRIC" id="fig|1502.177.peg.3396"/>
<evidence type="ECO:0000313" key="1">
    <source>
        <dbReference type="EMBL" id="AMN31104.1"/>
    </source>
</evidence>
<keyword evidence="1" id="KW-0614">Plasmid</keyword>
<evidence type="ECO:0000313" key="2">
    <source>
        <dbReference type="Proteomes" id="UP000070260"/>
    </source>
</evidence>
<sequence>MFNLESFTQNTKTYKDEFKKEHILELKEEDIYVYKNEKIRIELSEILIEETILGQKTLFKNGNLELSIYFRIKDKDIHYVCKNISKNDIDYIEEIINRLLKSEYIGEVAYVVGLINKNFKENDLIKVDNKIGIIAPYSDEYKDERITNLRYIPLKKDGSLSKVKPRLIYTDNIIKL</sequence>
<dbReference type="EMBL" id="CP013615">
    <property type="protein sequence ID" value="AMN31104.1"/>
    <property type="molecule type" value="Genomic_DNA"/>
</dbReference>
<organism evidence="1 2">
    <name type="scientific">Clostridium perfringens</name>
    <dbReference type="NCBI Taxonomy" id="1502"/>
    <lineage>
        <taxon>Bacteria</taxon>
        <taxon>Bacillati</taxon>
        <taxon>Bacillota</taxon>
        <taxon>Clostridia</taxon>
        <taxon>Eubacteriales</taxon>
        <taxon>Clostridiaceae</taxon>
        <taxon>Clostridium</taxon>
    </lineage>
</organism>
<name>A0A140GRE5_CLOPF</name>
<reference evidence="1 2" key="1">
    <citation type="journal article" date="2016" name="PLoS ONE">
        <title>Plasmid Characterization and Chromosome Analysis of Two netF+ Clostridium perfringens Isolates Associated with Foal and Canine Necrotizing Enteritis.</title>
        <authorList>
            <person name="Mehdizadeh Gohari I."/>
            <person name="Kropinski A.M."/>
            <person name="Weese S.J."/>
            <person name="Parreira V.R."/>
            <person name="Whitehead A.E."/>
            <person name="Boerlin P."/>
            <person name="Prescott J.F."/>
        </authorList>
    </citation>
    <scope>NUCLEOTIDE SEQUENCE [LARGE SCALE GENOMIC DNA]</scope>
    <source>
        <strain evidence="1 2">JP838</strain>
        <plasmid evidence="2">Plasmid pJFP838A</plasmid>
    </source>
</reference>
<proteinExistence type="predicted"/>
<protein>
    <submittedName>
        <fullName evidence="1">Uncharacterized protein</fullName>
    </submittedName>
</protein>
<dbReference type="RefSeq" id="WP_061429703.1">
    <property type="nucleotide sequence ID" value="NZ_CATNZX010000001.1"/>
</dbReference>
<gene>
    <name evidence="1" type="ORF">JFP838_pA0188</name>
</gene>
<dbReference type="Proteomes" id="UP000070260">
    <property type="component" value="Plasmid pJFP838A"/>
</dbReference>